<evidence type="ECO:0000256" key="5">
    <source>
        <dbReference type="SAM" id="MobiDB-lite"/>
    </source>
</evidence>
<feature type="region of interest" description="Disordered" evidence="5">
    <location>
        <begin position="203"/>
        <end position="228"/>
    </location>
</feature>
<evidence type="ECO:0000313" key="7">
    <source>
        <dbReference type="Proteomes" id="UP000199495"/>
    </source>
</evidence>
<accession>A0A1G7ZZY6</accession>
<keyword evidence="2" id="KW-0132">Cell division</keyword>
<dbReference type="Gene3D" id="1.10.10.10">
    <property type="entry name" value="Winged helix-like DNA-binding domain superfamily/Winged helix DNA-binding domain"/>
    <property type="match status" value="2"/>
</dbReference>
<evidence type="ECO:0000256" key="4">
    <source>
        <dbReference type="ARBA" id="ARBA00023306"/>
    </source>
</evidence>
<dbReference type="Pfam" id="PF04079">
    <property type="entry name" value="SMC_ScpB"/>
    <property type="match status" value="1"/>
</dbReference>
<name>A0A1G7ZZY6_9HYPH</name>
<dbReference type="PIRSF" id="PIRSF019345">
    <property type="entry name" value="ScpB"/>
    <property type="match status" value="1"/>
</dbReference>
<dbReference type="RefSeq" id="WP_090599629.1">
    <property type="nucleotide sequence ID" value="NZ_FNCS01000024.1"/>
</dbReference>
<dbReference type="Proteomes" id="UP000199495">
    <property type="component" value="Unassembled WGS sequence"/>
</dbReference>
<dbReference type="PANTHER" id="PTHR34298">
    <property type="entry name" value="SEGREGATION AND CONDENSATION PROTEIN B"/>
    <property type="match status" value="1"/>
</dbReference>
<keyword evidence="7" id="KW-1185">Reference proteome</keyword>
<protein>
    <submittedName>
        <fullName evidence="6">Segregation and condensation protein B</fullName>
    </submittedName>
</protein>
<dbReference type="EMBL" id="FNCS01000024">
    <property type="protein sequence ID" value="SDH14203.1"/>
    <property type="molecule type" value="Genomic_DNA"/>
</dbReference>
<dbReference type="GO" id="GO:0051301">
    <property type="term" value="P:cell division"/>
    <property type="evidence" value="ECO:0007669"/>
    <property type="project" value="UniProtKB-KW"/>
</dbReference>
<sequence length="228" mass="24946">MAKRAKGAHSGAFDPELADLPPEARWREWMNRVEAVLFAAPQPVERSALVRIVGRSASIDLLIDDIRAELVGRPYDLVNVAGGWQMRTRSAYADAIKASMALPERTVAFTQTELVALVTIAYHQPVTRAGVSEILGYETSRDIIGALRDKDMITAGPRSPTPGAPFTYVTTKRFMEHFGLNTLRDLPDVETLEDAELLGSSSKTAAAMPIGSTSHSDLYGQDEDERMS</sequence>
<reference evidence="6 7" key="1">
    <citation type="submission" date="2016-10" db="EMBL/GenBank/DDBJ databases">
        <authorList>
            <person name="de Groot N.N."/>
        </authorList>
    </citation>
    <scope>NUCLEOTIDE SEQUENCE [LARGE SCALE GENOMIC DNA]</scope>
    <source>
        <strain evidence="6 7">CGMCC 1.10267</strain>
    </source>
</reference>
<dbReference type="AlphaFoldDB" id="A0A1G7ZZY6"/>
<dbReference type="PANTHER" id="PTHR34298:SF2">
    <property type="entry name" value="SEGREGATION AND CONDENSATION PROTEIN B"/>
    <property type="match status" value="1"/>
</dbReference>
<dbReference type="SUPFAM" id="SSF46785">
    <property type="entry name" value="Winged helix' DNA-binding domain"/>
    <property type="match status" value="2"/>
</dbReference>
<dbReference type="InterPro" id="IPR005234">
    <property type="entry name" value="ScpB_csome_segregation"/>
</dbReference>
<proteinExistence type="predicted"/>
<keyword evidence="3" id="KW-0159">Chromosome partition</keyword>
<evidence type="ECO:0000256" key="3">
    <source>
        <dbReference type="ARBA" id="ARBA00022829"/>
    </source>
</evidence>
<dbReference type="GO" id="GO:0051304">
    <property type="term" value="P:chromosome separation"/>
    <property type="evidence" value="ECO:0007669"/>
    <property type="project" value="InterPro"/>
</dbReference>
<organism evidence="6 7">
    <name type="scientific">Pelagibacterium luteolum</name>
    <dbReference type="NCBI Taxonomy" id="440168"/>
    <lineage>
        <taxon>Bacteria</taxon>
        <taxon>Pseudomonadati</taxon>
        <taxon>Pseudomonadota</taxon>
        <taxon>Alphaproteobacteria</taxon>
        <taxon>Hyphomicrobiales</taxon>
        <taxon>Devosiaceae</taxon>
        <taxon>Pelagibacterium</taxon>
    </lineage>
</organism>
<keyword evidence="4" id="KW-0131">Cell cycle</keyword>
<dbReference type="InterPro" id="IPR036390">
    <property type="entry name" value="WH_DNA-bd_sf"/>
</dbReference>
<evidence type="ECO:0000313" key="6">
    <source>
        <dbReference type="EMBL" id="SDH14203.1"/>
    </source>
</evidence>
<gene>
    <name evidence="6" type="ORF">SAMN04487974_12431</name>
</gene>
<dbReference type="OrthoDB" id="9806226at2"/>
<keyword evidence="1" id="KW-0963">Cytoplasm</keyword>
<evidence type="ECO:0000256" key="1">
    <source>
        <dbReference type="ARBA" id="ARBA00022490"/>
    </source>
</evidence>
<dbReference type="InterPro" id="IPR036388">
    <property type="entry name" value="WH-like_DNA-bd_sf"/>
</dbReference>
<dbReference type="STRING" id="440168.SAMN04487974_12431"/>
<evidence type="ECO:0000256" key="2">
    <source>
        <dbReference type="ARBA" id="ARBA00022618"/>
    </source>
</evidence>